<feature type="domain" description="N-acetyltransferase" evidence="2">
    <location>
        <begin position="35"/>
        <end position="186"/>
    </location>
</feature>
<dbReference type="InterPro" id="IPR016181">
    <property type="entry name" value="Acyl_CoA_acyltransferase"/>
</dbReference>
<dbReference type="EMBL" id="JAPQKT010000008">
    <property type="protein sequence ID" value="KAJ5222442.1"/>
    <property type="molecule type" value="Genomic_DNA"/>
</dbReference>
<dbReference type="PANTHER" id="PTHR42791">
    <property type="entry name" value="GNAT FAMILY ACETYLTRANSFERASE"/>
    <property type="match status" value="1"/>
</dbReference>
<keyword evidence="4" id="KW-1185">Reference proteome</keyword>
<accession>A0A9W9NM11</accession>
<feature type="compositionally biased region" description="Basic and acidic residues" evidence="1">
    <location>
        <begin position="1"/>
        <end position="11"/>
    </location>
</feature>
<evidence type="ECO:0000259" key="2">
    <source>
        <dbReference type="PROSITE" id="PS51186"/>
    </source>
</evidence>
<reference evidence="3" key="2">
    <citation type="journal article" date="2023" name="IMA Fungus">
        <title>Comparative genomic study of the Penicillium genus elucidates a diverse pangenome and 15 lateral gene transfer events.</title>
        <authorList>
            <person name="Petersen C."/>
            <person name="Sorensen T."/>
            <person name="Nielsen M.R."/>
            <person name="Sondergaard T.E."/>
            <person name="Sorensen J.L."/>
            <person name="Fitzpatrick D.A."/>
            <person name="Frisvad J.C."/>
            <person name="Nielsen K.L."/>
        </authorList>
    </citation>
    <scope>NUCLEOTIDE SEQUENCE</scope>
    <source>
        <strain evidence="3">IBT 23319</strain>
    </source>
</reference>
<dbReference type="CDD" id="cd04301">
    <property type="entry name" value="NAT_SF"/>
    <property type="match status" value="1"/>
</dbReference>
<dbReference type="Pfam" id="PF00583">
    <property type="entry name" value="Acetyltransf_1"/>
    <property type="match status" value="1"/>
</dbReference>
<dbReference type="PROSITE" id="PS51186">
    <property type="entry name" value="GNAT"/>
    <property type="match status" value="1"/>
</dbReference>
<feature type="region of interest" description="Disordered" evidence="1">
    <location>
        <begin position="1"/>
        <end position="26"/>
    </location>
</feature>
<dbReference type="InterPro" id="IPR000182">
    <property type="entry name" value="GNAT_dom"/>
</dbReference>
<dbReference type="AlphaFoldDB" id="A0A9W9NM11"/>
<evidence type="ECO:0000313" key="3">
    <source>
        <dbReference type="EMBL" id="KAJ5222442.1"/>
    </source>
</evidence>
<dbReference type="InterPro" id="IPR052523">
    <property type="entry name" value="Trichothecene_AcTrans"/>
</dbReference>
<name>A0A9W9NM11_PENCI</name>
<protein>
    <recommendedName>
        <fullName evidence="2">N-acetyltransferase domain-containing protein</fullName>
    </recommendedName>
</protein>
<dbReference type="Proteomes" id="UP001147733">
    <property type="component" value="Unassembled WGS sequence"/>
</dbReference>
<dbReference type="GeneID" id="81386767"/>
<reference evidence="3" key="1">
    <citation type="submission" date="2022-11" db="EMBL/GenBank/DDBJ databases">
        <authorList>
            <person name="Petersen C."/>
        </authorList>
    </citation>
    <scope>NUCLEOTIDE SEQUENCE</scope>
    <source>
        <strain evidence="3">IBT 23319</strain>
    </source>
</reference>
<organism evidence="3 4">
    <name type="scientific">Penicillium citrinum</name>
    <dbReference type="NCBI Taxonomy" id="5077"/>
    <lineage>
        <taxon>Eukaryota</taxon>
        <taxon>Fungi</taxon>
        <taxon>Dikarya</taxon>
        <taxon>Ascomycota</taxon>
        <taxon>Pezizomycotina</taxon>
        <taxon>Eurotiomycetes</taxon>
        <taxon>Eurotiomycetidae</taxon>
        <taxon>Eurotiales</taxon>
        <taxon>Aspergillaceae</taxon>
        <taxon>Penicillium</taxon>
    </lineage>
</organism>
<dbReference type="PANTHER" id="PTHR42791:SF1">
    <property type="entry name" value="N-ACETYLTRANSFERASE DOMAIN-CONTAINING PROTEIN"/>
    <property type="match status" value="1"/>
</dbReference>
<dbReference type="RefSeq" id="XP_056497365.1">
    <property type="nucleotide sequence ID" value="XM_056647600.1"/>
</dbReference>
<dbReference type="OrthoDB" id="512662at2759"/>
<dbReference type="GO" id="GO:0016747">
    <property type="term" value="F:acyltransferase activity, transferring groups other than amino-acyl groups"/>
    <property type="evidence" value="ECO:0007669"/>
    <property type="project" value="InterPro"/>
</dbReference>
<evidence type="ECO:0000313" key="4">
    <source>
        <dbReference type="Proteomes" id="UP001147733"/>
    </source>
</evidence>
<sequence>MAKENPYKGDGGKMLPASDYTHSKGAQVTSREHQLNVPEEDAGAVVFLFPPKKDMDWSPSRIFMKCKVWLLDLLKPVDDEGKAKRVSTLMVTHEKLLHSLQQKYEQRLWYLEVIAVHPSLQSRGIGRKVMQCILEHAKGEPIYLECTQEENLGFYKKLGFSVIEEIVLSDDDCNDEDATVKYWAMIRTGDFVQ</sequence>
<dbReference type="Gene3D" id="3.40.630.30">
    <property type="match status" value="1"/>
</dbReference>
<comment type="caution">
    <text evidence="3">The sequence shown here is derived from an EMBL/GenBank/DDBJ whole genome shotgun (WGS) entry which is preliminary data.</text>
</comment>
<proteinExistence type="predicted"/>
<dbReference type="SUPFAM" id="SSF55729">
    <property type="entry name" value="Acyl-CoA N-acyltransferases (Nat)"/>
    <property type="match status" value="1"/>
</dbReference>
<gene>
    <name evidence="3" type="ORF">N7469_008682</name>
</gene>
<evidence type="ECO:0000256" key="1">
    <source>
        <dbReference type="SAM" id="MobiDB-lite"/>
    </source>
</evidence>